<evidence type="ECO:0000259" key="1">
    <source>
        <dbReference type="PROSITE" id="PS50878"/>
    </source>
</evidence>
<gene>
    <name evidence="2" type="ORF">PoB_003894500</name>
</gene>
<dbReference type="Proteomes" id="UP000735302">
    <property type="component" value="Unassembled WGS sequence"/>
</dbReference>
<dbReference type="AlphaFoldDB" id="A0AAV4AYS5"/>
<accession>A0AAV4AYS5</accession>
<dbReference type="InterPro" id="IPR000477">
    <property type="entry name" value="RT_dom"/>
</dbReference>
<keyword evidence="2" id="KW-0695">RNA-directed DNA polymerase</keyword>
<dbReference type="PROSITE" id="PS50878">
    <property type="entry name" value="RT_POL"/>
    <property type="match status" value="1"/>
</dbReference>
<proteinExistence type="predicted"/>
<dbReference type="CDD" id="cd01650">
    <property type="entry name" value="RT_nLTR_like"/>
    <property type="match status" value="1"/>
</dbReference>
<evidence type="ECO:0000313" key="3">
    <source>
        <dbReference type="Proteomes" id="UP000735302"/>
    </source>
</evidence>
<organism evidence="2 3">
    <name type="scientific">Plakobranchus ocellatus</name>
    <dbReference type="NCBI Taxonomy" id="259542"/>
    <lineage>
        <taxon>Eukaryota</taxon>
        <taxon>Metazoa</taxon>
        <taxon>Spiralia</taxon>
        <taxon>Lophotrochozoa</taxon>
        <taxon>Mollusca</taxon>
        <taxon>Gastropoda</taxon>
        <taxon>Heterobranchia</taxon>
        <taxon>Euthyneura</taxon>
        <taxon>Panpulmonata</taxon>
        <taxon>Sacoglossa</taxon>
        <taxon>Placobranchoidea</taxon>
        <taxon>Plakobranchidae</taxon>
        <taxon>Plakobranchus</taxon>
    </lineage>
</organism>
<protein>
    <submittedName>
        <fullName evidence="2">Reverse transcriptase-like protein</fullName>
    </submittedName>
</protein>
<dbReference type="EMBL" id="BLXT01004423">
    <property type="protein sequence ID" value="GFO12440.1"/>
    <property type="molecule type" value="Genomic_DNA"/>
</dbReference>
<reference evidence="2 3" key="1">
    <citation type="journal article" date="2021" name="Elife">
        <title>Chloroplast acquisition without the gene transfer in kleptoplastic sea slugs, Plakobranchus ocellatus.</title>
        <authorList>
            <person name="Maeda T."/>
            <person name="Takahashi S."/>
            <person name="Yoshida T."/>
            <person name="Shimamura S."/>
            <person name="Takaki Y."/>
            <person name="Nagai Y."/>
            <person name="Toyoda A."/>
            <person name="Suzuki Y."/>
            <person name="Arimoto A."/>
            <person name="Ishii H."/>
            <person name="Satoh N."/>
            <person name="Nishiyama T."/>
            <person name="Hasebe M."/>
            <person name="Maruyama T."/>
            <person name="Minagawa J."/>
            <person name="Obokata J."/>
            <person name="Shigenobu S."/>
        </authorList>
    </citation>
    <scope>NUCLEOTIDE SEQUENCE [LARGE SCALE GENOMIC DNA]</scope>
</reference>
<dbReference type="Pfam" id="PF00078">
    <property type="entry name" value="RVT_1"/>
    <property type="match status" value="1"/>
</dbReference>
<name>A0AAV4AYS5_9GAST</name>
<keyword evidence="2" id="KW-0548">Nucleotidyltransferase</keyword>
<comment type="caution">
    <text evidence="2">The sequence shown here is derived from an EMBL/GenBank/DDBJ whole genome shotgun (WGS) entry which is preliminary data.</text>
</comment>
<feature type="domain" description="Reverse transcriptase" evidence="1">
    <location>
        <begin position="61"/>
        <end position="180"/>
    </location>
</feature>
<evidence type="ECO:0000313" key="2">
    <source>
        <dbReference type="EMBL" id="GFO12440.1"/>
    </source>
</evidence>
<keyword evidence="3" id="KW-1185">Reference proteome</keyword>
<dbReference type="PANTHER" id="PTHR19446">
    <property type="entry name" value="REVERSE TRANSCRIPTASES"/>
    <property type="match status" value="1"/>
</dbReference>
<keyword evidence="2" id="KW-0808">Transferase</keyword>
<dbReference type="GO" id="GO:0003964">
    <property type="term" value="F:RNA-directed DNA polymerase activity"/>
    <property type="evidence" value="ECO:0007669"/>
    <property type="project" value="UniProtKB-KW"/>
</dbReference>
<sequence length="180" mass="20616">MTRAWSTKLGQAVRAISYKGHYGDSLRFLRYRLKKMRHCTFRPHAFVIDGFEITDDFHCVSGPYLNLSPENAVVIPIYKQGKDKKDPASYRPISLTSHLGKVLETIINKRLTYHLEANNLMSDTQAGFRKDRQTLDQIAALENSVKAAKTNSRTVGAMFLDQEKAYDTMWREGLLMKLKS</sequence>